<keyword evidence="6" id="KW-0808">Transferase</keyword>
<evidence type="ECO:0000256" key="9">
    <source>
        <dbReference type="ARBA" id="ARBA00022853"/>
    </source>
</evidence>
<evidence type="ECO:0000313" key="16">
    <source>
        <dbReference type="Proteomes" id="UP000219974"/>
    </source>
</evidence>
<dbReference type="PANTHER" id="PTHR10625">
    <property type="entry name" value="HISTONE DEACETYLASE HDAC1-RELATED"/>
    <property type="match status" value="1"/>
</dbReference>
<dbReference type="GO" id="GO:0040029">
    <property type="term" value="P:epigenetic regulation of gene expression"/>
    <property type="evidence" value="ECO:0007669"/>
    <property type="project" value="TreeGrafter"/>
</dbReference>
<dbReference type="VEuPathDB" id="PlasmoDB:PBANKA_1206200"/>
<evidence type="ECO:0000256" key="7">
    <source>
        <dbReference type="ARBA" id="ARBA00022777"/>
    </source>
</evidence>
<evidence type="ECO:0000256" key="5">
    <source>
        <dbReference type="ARBA" id="ARBA00022491"/>
    </source>
</evidence>
<evidence type="ECO:0000256" key="4">
    <source>
        <dbReference type="ARBA" id="ARBA00012111"/>
    </source>
</evidence>
<proteinExistence type="inferred from homology"/>
<evidence type="ECO:0000256" key="13">
    <source>
        <dbReference type="SAM" id="MobiDB-lite"/>
    </source>
</evidence>
<feature type="region of interest" description="Disordered" evidence="13">
    <location>
        <begin position="797"/>
        <end position="849"/>
    </location>
</feature>
<evidence type="ECO:0000256" key="1">
    <source>
        <dbReference type="ARBA" id="ARBA00004123"/>
    </source>
</evidence>
<keyword evidence="11" id="KW-0804">Transcription</keyword>
<feature type="region of interest" description="Disordered" evidence="13">
    <location>
        <begin position="1647"/>
        <end position="1678"/>
    </location>
</feature>
<evidence type="ECO:0000313" key="15">
    <source>
        <dbReference type="EMBL" id="SCO61611.1"/>
    </source>
</evidence>
<dbReference type="SUPFAM" id="SSF56104">
    <property type="entry name" value="SAICAR synthase-like"/>
    <property type="match status" value="1"/>
</dbReference>
<keyword evidence="12" id="KW-0539">Nucleus</keyword>
<feature type="compositionally biased region" description="Basic and acidic residues" evidence="13">
    <location>
        <begin position="1605"/>
        <end position="1619"/>
    </location>
</feature>
<feature type="compositionally biased region" description="Basic and acidic residues" evidence="13">
    <location>
        <begin position="1910"/>
        <end position="1924"/>
    </location>
</feature>
<feature type="compositionally biased region" description="Basic and acidic residues" evidence="13">
    <location>
        <begin position="1647"/>
        <end position="1672"/>
    </location>
</feature>
<feature type="domain" description="Histone deacetylase" evidence="14">
    <location>
        <begin position="350"/>
        <end position="451"/>
    </location>
</feature>
<keyword evidence="7" id="KW-0418">Kinase</keyword>
<dbReference type="EMBL" id="LT608276">
    <property type="protein sequence ID" value="SCO61611.1"/>
    <property type="molecule type" value="Genomic_DNA"/>
</dbReference>
<organism evidence="15 16">
    <name type="scientific">Plasmodium berghei</name>
    <dbReference type="NCBI Taxonomy" id="5821"/>
    <lineage>
        <taxon>Eukaryota</taxon>
        <taxon>Sar</taxon>
        <taxon>Alveolata</taxon>
        <taxon>Apicomplexa</taxon>
        <taxon>Aconoidasida</taxon>
        <taxon>Haemosporida</taxon>
        <taxon>Plasmodiidae</taxon>
        <taxon>Plasmodium</taxon>
        <taxon>Plasmodium (Vinckeia)</taxon>
    </lineage>
</organism>
<feature type="compositionally biased region" description="Low complexity" evidence="13">
    <location>
        <begin position="1882"/>
        <end position="1898"/>
    </location>
</feature>
<dbReference type="InterPro" id="IPR000286">
    <property type="entry name" value="HDACs"/>
</dbReference>
<gene>
    <name evidence="15" type="primary">HDA2</name>
    <name evidence="15" type="ORF">PBSP11RLL_000310000</name>
</gene>
<dbReference type="GO" id="GO:0032958">
    <property type="term" value="P:inositol phosphate biosynthetic process"/>
    <property type="evidence" value="ECO:0007669"/>
    <property type="project" value="InterPro"/>
</dbReference>
<feature type="region of interest" description="Disordered" evidence="13">
    <location>
        <begin position="1251"/>
        <end position="1274"/>
    </location>
</feature>
<feature type="region of interest" description="Disordered" evidence="13">
    <location>
        <begin position="1598"/>
        <end position="1630"/>
    </location>
</feature>
<dbReference type="EC" id="3.5.1.98" evidence="4"/>
<keyword evidence="9" id="KW-0156">Chromatin regulator</keyword>
<evidence type="ECO:0000256" key="11">
    <source>
        <dbReference type="ARBA" id="ARBA00023163"/>
    </source>
</evidence>
<evidence type="ECO:0000256" key="12">
    <source>
        <dbReference type="ARBA" id="ARBA00023242"/>
    </source>
</evidence>
<dbReference type="InterPro" id="IPR037138">
    <property type="entry name" value="His_deacetylse_dom_sf"/>
</dbReference>
<dbReference type="Pfam" id="PF03770">
    <property type="entry name" value="IPK"/>
    <property type="match status" value="1"/>
</dbReference>
<sequence>MKKTDSSNNEKKQKKNNSIKQNSKTNLNFSKKRITFNNLIVDNFRSINDINNYLRNSSLNSIETQNKNVINDSFSENYLKDNKKKKPHNYNVDIEFVKKNLTKDSLFNIDNNENIFNNNISDIIKRSITNNKNISNDLKRVLKKKGKSIQKERRKKKIKHITYTNNDTNKKKKKKIISIIKKKTKNSNISENISTIATISNNTKKIHKKINFQTSSNNEDEYNSHKHALDKIYGSLKNNNSSIDPLINNFYIECDNNNIISSDEYSNYYKHGYYKPPSDIYDNDNYIHNKYQVSNIYPNTKYSYNNFNSFIKKKKVSKKTDKFEQSENDCIGFLCDEEYMCEYLHFDENHVESPDRIRCIIKALKEKNIINKMIQIKCREALYDEIKECHTRAHINNIFYSLKKKLKYKKQNVIYPFDKHDTYYTFHTGTVSKRAVGGLLNLCDAILSNKNEKFKYIDFKKSLGYNYNFFKNNFPDNLKKCIGRNINHSTHLKRSKSDSNLFSLKNSRRNSFLNSNKNPKFNTNNHANNNGNFLIKEGWEKFPKNKKTSCYSYKAMCENYKNNIDTSYTQNLEHSQEYFPNFNDKPKLYNSDSSNNNNIAYTDGVGIETHQVEPLNSSRNHLSNESINNNKFKKMRSYSTTICNIKDSESNNINHISEIKCGFAAIRPPGHHCSRNNPSGFCIFNNISVACKYIYIKYGIKKIFIFDWDVHHNNGTQEIFYNDKNVLCFSIHRFDSNKKNKKRKSKEINKGKHTKKVSSIYNQKNEKKKKTIHANTTSNISTAESVATSSNINNYNTTIKRKGNKNNKNIENGIDSYNSSSANSVKNKKKKKKTKKKKEKKSRIATEENGFYPRTGAKSELGEKNGYKFNINVPLEKGYNNCDVYYVFKYLLLPILQAFQPEFIFISSGFDASIKDPLGECNLTHTLYEWMTLQLKKFAKIYCEGRIILVLEGGYNLNYLPKCTLACLKALIKKNIKIPNQEATRSNNNNDSNNIMLNNHTNEEAKNSKENNSNDDSQESQLNLEKYDLSDKPFYTFTNDNTNKHVENDSESQLNTTQNNISINNGNTCPLINKTNEINSTLENEKLIKLKNVSREFSNTYDHENFYKFNNLKNYTKKSDKIFNYYCENPYPSNKKKKKKKKFNYYCEKPYPSNKKKKKKKIFTRGKLHYSTYKVIKYFLCILKGEPYYLNINLPPYNKFVKKKGLENDSSSNLGHKINLYNELYNPSDDNSYGNEILSGCAKKKNKELNMHNQQAKKSTTLSPSSSSSSNISNSDLYFSNDDLDDTETNSDSNHYSIQKIITLNQLKSRINNTINNNNNRNKKNKNKTQINEMEFPNSINNNFEKISEFYDLTKYIDNDFLINMSNKKNKNKSEEKLHNQTIGSNSRNQANYQNHTISKISKYNGIHSYINGDLTNLKYSRDQLQNSFAMYTQSKKGYIFFYGSGHKNQWVLPVNKKLTKIIKLCSKSEAFFYAWLYLCCDKKIPITNTQENYSSILEDNITVEGAKLNKYFSDQEIKLGKELLKFTVPCYQVFLEENQLMQFGRVEEMYESLDEAERNEMKSENNNSYQYNEHINNTSGHNASSTNSMNVNKYITYDSQSNSDTKENDTTKEPEFYESKTMMNENINNEKERNYFFDVIEENKENDEDRAKVNGENREKENGEDREKENGENNYIPINIDNKNDLINDAYENKNNSNSNSFENNNDYKNLVNKNNDLKKKLYGNELKTAICLRNVLSSMRHPCAMDIKMGIKLYGDNCDEESIQKKIEKAKNRSCLSHGFHLTSLIGWCKKKKQPFFISKEDAHLIKNDEKFVEAFLSYFLACDNIQLSVFLLKKVLIILEHMKIFFENQSYFAFCGSSLLFVFDSDPSKSKSEDKNNDENINNSDNSNIENSNNGNDHDNTLTFEQETDKSESSKEQDDYYQKEEKKTYDEIFNFRDHIQKQFEESLTTEEKNVYMDSKLNANVLKSASVYIIDFAHASLDKKEQDHGFLLGITSLHRIIIKTIEKVKSSI</sequence>
<dbReference type="SUPFAM" id="SSF52768">
    <property type="entry name" value="Arginase/deacetylase"/>
    <property type="match status" value="1"/>
</dbReference>
<evidence type="ECO:0000256" key="8">
    <source>
        <dbReference type="ARBA" id="ARBA00022801"/>
    </source>
</evidence>
<evidence type="ECO:0000256" key="6">
    <source>
        <dbReference type="ARBA" id="ARBA00022679"/>
    </source>
</evidence>
<feature type="region of interest" description="Disordered" evidence="13">
    <location>
        <begin position="1873"/>
        <end position="1924"/>
    </location>
</feature>
<dbReference type="InterPro" id="IPR005522">
    <property type="entry name" value="IPK"/>
</dbReference>
<dbReference type="Gene3D" id="3.30.470.160">
    <property type="entry name" value="Inositol polyphosphate kinase"/>
    <property type="match status" value="1"/>
</dbReference>
<keyword evidence="8 15" id="KW-0378">Hydrolase</keyword>
<dbReference type="InterPro" id="IPR023696">
    <property type="entry name" value="Ureohydrolase_dom_sf"/>
</dbReference>
<feature type="region of interest" description="Disordered" evidence="13">
    <location>
        <begin position="1"/>
        <end position="26"/>
    </location>
</feature>
<evidence type="ECO:0000256" key="10">
    <source>
        <dbReference type="ARBA" id="ARBA00023015"/>
    </source>
</evidence>
<dbReference type="PANTHER" id="PTHR10625:SF5">
    <property type="entry name" value="HISTONE DEACETYLASE"/>
    <property type="match status" value="1"/>
</dbReference>
<evidence type="ECO:0000256" key="2">
    <source>
        <dbReference type="ARBA" id="ARBA00007374"/>
    </source>
</evidence>
<feature type="compositionally biased region" description="Basic residues" evidence="13">
    <location>
        <begin position="739"/>
        <end position="756"/>
    </location>
</feature>
<dbReference type="InterPro" id="IPR023801">
    <property type="entry name" value="His_deacetylse_dom"/>
</dbReference>
<keyword evidence="10" id="KW-0805">Transcription regulation</keyword>
<feature type="domain" description="Histone deacetylase" evidence="14">
    <location>
        <begin position="848"/>
        <end position="971"/>
    </location>
</feature>
<comment type="similarity">
    <text evidence="3">Belongs to the histone deacetylase family. HD type 2 subfamily.</text>
</comment>
<dbReference type="Gene3D" id="3.40.800.20">
    <property type="entry name" value="Histone deacetylase domain"/>
    <property type="match status" value="3"/>
</dbReference>
<feature type="region of interest" description="Disordered" evidence="13">
    <location>
        <begin position="739"/>
        <end position="775"/>
    </location>
</feature>
<reference evidence="15 16" key="1">
    <citation type="submission" date="2016-08" db="EMBL/GenBank/DDBJ databases">
        <authorList>
            <consortium name="Pathogen Informatics"/>
        </authorList>
    </citation>
    <scope>NUCLEOTIDE SEQUENCE [LARGE SCALE GENOMIC DNA]</scope>
    <source>
        <strain evidence="15 16">SP11 RLL</strain>
    </source>
</reference>
<feature type="compositionally biased region" description="Basic residues" evidence="13">
    <location>
        <begin position="826"/>
        <end position="843"/>
    </location>
</feature>
<feature type="compositionally biased region" description="Low complexity" evidence="13">
    <location>
        <begin position="1259"/>
        <end position="1274"/>
    </location>
</feature>
<dbReference type="CDD" id="cd09992">
    <property type="entry name" value="HDAC_classII"/>
    <property type="match status" value="1"/>
</dbReference>
<feature type="domain" description="Histone deacetylase" evidence="14">
    <location>
        <begin position="650"/>
        <end position="748"/>
    </location>
</feature>
<dbReference type="InterPro" id="IPR038286">
    <property type="entry name" value="IPK_sf"/>
</dbReference>
<feature type="compositionally biased region" description="Polar residues" evidence="13">
    <location>
        <begin position="815"/>
        <end position="825"/>
    </location>
</feature>
<dbReference type="GO" id="GO:0141221">
    <property type="term" value="F:histone deacetylase activity, hydrolytic mechanism"/>
    <property type="evidence" value="ECO:0007669"/>
    <property type="project" value="UniProtKB-EC"/>
</dbReference>
<dbReference type="Proteomes" id="UP000219974">
    <property type="component" value="Chromosome 12"/>
</dbReference>
<comment type="similarity">
    <text evidence="2">Belongs to the inositol phosphokinase (IPK) family.</text>
</comment>
<evidence type="ECO:0000259" key="14">
    <source>
        <dbReference type="Pfam" id="PF00850"/>
    </source>
</evidence>
<feature type="compositionally biased region" description="Basic and acidic residues" evidence="13">
    <location>
        <begin position="1"/>
        <end position="11"/>
    </location>
</feature>
<keyword evidence="5" id="KW-0678">Repressor</keyword>
<name>A0A1D3SDG8_PLABE</name>
<dbReference type="Pfam" id="PF00850">
    <property type="entry name" value="Hist_deacetyl"/>
    <property type="match status" value="3"/>
</dbReference>
<protein>
    <recommendedName>
        <fullName evidence="4">histone deacetylase</fullName>
        <ecNumber evidence="4">3.5.1.98</ecNumber>
    </recommendedName>
</protein>
<comment type="subcellular location">
    <subcellularLocation>
        <location evidence="1">Nucleus</location>
    </subcellularLocation>
</comment>
<accession>A0A1D3SDG8</accession>
<dbReference type="PRINTS" id="PR01270">
    <property type="entry name" value="HDASUPER"/>
</dbReference>
<dbReference type="GO" id="GO:0016301">
    <property type="term" value="F:kinase activity"/>
    <property type="evidence" value="ECO:0007669"/>
    <property type="project" value="UniProtKB-KW"/>
</dbReference>
<evidence type="ECO:0000256" key="3">
    <source>
        <dbReference type="ARBA" id="ARBA00007738"/>
    </source>
</evidence>